<evidence type="ECO:0000256" key="2">
    <source>
        <dbReference type="ARBA" id="ARBA00010617"/>
    </source>
</evidence>
<evidence type="ECO:0000256" key="5">
    <source>
        <dbReference type="ARBA" id="ARBA00023004"/>
    </source>
</evidence>
<dbReference type="PRINTS" id="PR00385">
    <property type="entry name" value="P450"/>
</dbReference>
<evidence type="ECO:0000256" key="9">
    <source>
        <dbReference type="SAM" id="Phobius"/>
    </source>
</evidence>
<comment type="similarity">
    <text evidence="2 8">Belongs to the cytochrome P450 family.</text>
</comment>
<protein>
    <submittedName>
        <fullName evidence="10">Cytochrome P450</fullName>
    </submittedName>
</protein>
<dbReference type="GO" id="GO:0020037">
    <property type="term" value="F:heme binding"/>
    <property type="evidence" value="ECO:0007669"/>
    <property type="project" value="InterPro"/>
</dbReference>
<evidence type="ECO:0000256" key="1">
    <source>
        <dbReference type="ARBA" id="ARBA00001971"/>
    </source>
</evidence>
<evidence type="ECO:0000256" key="4">
    <source>
        <dbReference type="ARBA" id="ARBA00023002"/>
    </source>
</evidence>
<evidence type="ECO:0000256" key="7">
    <source>
        <dbReference type="PIRSR" id="PIRSR602403-1"/>
    </source>
</evidence>
<dbReference type="InterPro" id="IPR050121">
    <property type="entry name" value="Cytochrome_P450_monoxygenase"/>
</dbReference>
<keyword evidence="3 7" id="KW-0479">Metal-binding</keyword>
<dbReference type="GO" id="GO:0004497">
    <property type="term" value="F:monooxygenase activity"/>
    <property type="evidence" value="ECO:0007669"/>
    <property type="project" value="UniProtKB-KW"/>
</dbReference>
<comment type="cofactor">
    <cofactor evidence="1 7">
        <name>heme</name>
        <dbReference type="ChEBI" id="CHEBI:30413"/>
    </cofactor>
</comment>
<proteinExistence type="inferred from homology"/>
<keyword evidence="9" id="KW-1133">Transmembrane helix</keyword>
<evidence type="ECO:0000313" key="11">
    <source>
        <dbReference type="Proteomes" id="UP000799424"/>
    </source>
</evidence>
<dbReference type="PROSITE" id="PS00086">
    <property type="entry name" value="CYTOCHROME_P450"/>
    <property type="match status" value="1"/>
</dbReference>
<name>A0A6A7A1F8_9PLEO</name>
<feature type="transmembrane region" description="Helical" evidence="9">
    <location>
        <begin position="6"/>
        <end position="27"/>
    </location>
</feature>
<evidence type="ECO:0000256" key="3">
    <source>
        <dbReference type="ARBA" id="ARBA00022723"/>
    </source>
</evidence>
<dbReference type="PANTHER" id="PTHR24305:SF157">
    <property type="entry name" value="N-ACETYLTRYPTOPHAN 6-HYDROXYLASE IVOC-RELATED"/>
    <property type="match status" value="1"/>
</dbReference>
<dbReference type="InterPro" id="IPR001128">
    <property type="entry name" value="Cyt_P450"/>
</dbReference>
<dbReference type="PANTHER" id="PTHR24305">
    <property type="entry name" value="CYTOCHROME P450"/>
    <property type="match status" value="1"/>
</dbReference>
<keyword evidence="5 7" id="KW-0408">Iron</keyword>
<dbReference type="OrthoDB" id="3945418at2759"/>
<keyword evidence="11" id="KW-1185">Reference proteome</keyword>
<keyword evidence="9" id="KW-0812">Transmembrane</keyword>
<keyword evidence="7 8" id="KW-0349">Heme</keyword>
<dbReference type="InterPro" id="IPR002403">
    <property type="entry name" value="Cyt_P450_E_grp-IV"/>
</dbReference>
<dbReference type="Proteomes" id="UP000799424">
    <property type="component" value="Unassembled WGS sequence"/>
</dbReference>
<dbReference type="InterPro" id="IPR036396">
    <property type="entry name" value="Cyt_P450_sf"/>
</dbReference>
<dbReference type="InterPro" id="IPR017972">
    <property type="entry name" value="Cyt_P450_CS"/>
</dbReference>
<dbReference type="Pfam" id="PF00067">
    <property type="entry name" value="p450"/>
    <property type="match status" value="1"/>
</dbReference>
<dbReference type="GO" id="GO:0016705">
    <property type="term" value="F:oxidoreductase activity, acting on paired donors, with incorporation or reduction of molecular oxygen"/>
    <property type="evidence" value="ECO:0007669"/>
    <property type="project" value="InterPro"/>
</dbReference>
<dbReference type="AlphaFoldDB" id="A0A6A7A1F8"/>
<dbReference type="CDD" id="cd11062">
    <property type="entry name" value="CYP58-like"/>
    <property type="match status" value="1"/>
</dbReference>
<evidence type="ECO:0000313" key="10">
    <source>
        <dbReference type="EMBL" id="KAF2827160.1"/>
    </source>
</evidence>
<dbReference type="Gene3D" id="1.10.630.10">
    <property type="entry name" value="Cytochrome P450"/>
    <property type="match status" value="1"/>
</dbReference>
<dbReference type="EMBL" id="MU006224">
    <property type="protein sequence ID" value="KAF2827160.1"/>
    <property type="molecule type" value="Genomic_DNA"/>
</dbReference>
<evidence type="ECO:0000256" key="6">
    <source>
        <dbReference type="ARBA" id="ARBA00023033"/>
    </source>
</evidence>
<keyword evidence="9" id="KW-0472">Membrane</keyword>
<dbReference type="SUPFAM" id="SSF48264">
    <property type="entry name" value="Cytochrome P450"/>
    <property type="match status" value="1"/>
</dbReference>
<sequence>MENIKITSLIAPLLLTFLIYILSTALYRLYFHPLARFPGPKLAAVTRLYEAYYDVAQNGKFTFKIADIHKEYGPIVRISPHELHVSDSTFFEKLYCQEGQWNKYAWSYDAFSAKYSSICTIDHDLHKRRRAPLNAFFSKATVSSRQGIIQTHLNKLCDRILDFEKSNDTLNLGTVISAFTGDVATEYIIGKSYNNLDRQDFNVNMTNVLQSSGAMWRITKHIRFLGPTLKSLPIPVVEKIGDDGAKAFFAFLKDVMQTTRDIMSSKSAQPSSEGSAPTLVHSILQSNLSPEEKSFDRINDEVSTVLGAALETTAQTLRLVLYYVYSDPSMLHCLRAELLDAAENAGVKQGLPLKTLEQLPYLTSILMEGLRLSPGLATRLARIAPDRSLVYDTWTIPAGTPVGMTTILMHMDENIYPEPQVFDPERWMHAETRRKADRTYAPFSRGTRICLGMQLAWAELYMTVATLVQRFDFTLEGAGPKDVVCVSDQFIIGTEDSSGLKVHVSKAAE</sequence>
<gene>
    <name evidence="10" type="ORF">CC86DRAFT_445240</name>
</gene>
<keyword evidence="4 8" id="KW-0560">Oxidoreductase</keyword>
<dbReference type="PRINTS" id="PR00465">
    <property type="entry name" value="EP450IV"/>
</dbReference>
<reference evidence="10" key="1">
    <citation type="journal article" date="2020" name="Stud. Mycol.">
        <title>101 Dothideomycetes genomes: a test case for predicting lifestyles and emergence of pathogens.</title>
        <authorList>
            <person name="Haridas S."/>
            <person name="Albert R."/>
            <person name="Binder M."/>
            <person name="Bloem J."/>
            <person name="Labutti K."/>
            <person name="Salamov A."/>
            <person name="Andreopoulos B."/>
            <person name="Baker S."/>
            <person name="Barry K."/>
            <person name="Bills G."/>
            <person name="Bluhm B."/>
            <person name="Cannon C."/>
            <person name="Castanera R."/>
            <person name="Culley D."/>
            <person name="Daum C."/>
            <person name="Ezra D."/>
            <person name="Gonzalez J."/>
            <person name="Henrissat B."/>
            <person name="Kuo A."/>
            <person name="Liang C."/>
            <person name="Lipzen A."/>
            <person name="Lutzoni F."/>
            <person name="Magnuson J."/>
            <person name="Mondo S."/>
            <person name="Nolan M."/>
            <person name="Ohm R."/>
            <person name="Pangilinan J."/>
            <person name="Park H.-J."/>
            <person name="Ramirez L."/>
            <person name="Alfaro M."/>
            <person name="Sun H."/>
            <person name="Tritt A."/>
            <person name="Yoshinaga Y."/>
            <person name="Zwiers L.-H."/>
            <person name="Turgeon B."/>
            <person name="Goodwin S."/>
            <person name="Spatafora J."/>
            <person name="Crous P."/>
            <person name="Grigoriev I."/>
        </authorList>
    </citation>
    <scope>NUCLEOTIDE SEQUENCE</scope>
    <source>
        <strain evidence="10">CBS 113818</strain>
    </source>
</reference>
<evidence type="ECO:0000256" key="8">
    <source>
        <dbReference type="RuleBase" id="RU000461"/>
    </source>
</evidence>
<keyword evidence="6 8" id="KW-0503">Monooxygenase</keyword>
<organism evidence="10 11">
    <name type="scientific">Ophiobolus disseminans</name>
    <dbReference type="NCBI Taxonomy" id="1469910"/>
    <lineage>
        <taxon>Eukaryota</taxon>
        <taxon>Fungi</taxon>
        <taxon>Dikarya</taxon>
        <taxon>Ascomycota</taxon>
        <taxon>Pezizomycotina</taxon>
        <taxon>Dothideomycetes</taxon>
        <taxon>Pleosporomycetidae</taxon>
        <taxon>Pleosporales</taxon>
        <taxon>Pleosporineae</taxon>
        <taxon>Phaeosphaeriaceae</taxon>
        <taxon>Ophiobolus</taxon>
    </lineage>
</organism>
<accession>A0A6A7A1F8</accession>
<dbReference type="GO" id="GO:0005506">
    <property type="term" value="F:iron ion binding"/>
    <property type="evidence" value="ECO:0007669"/>
    <property type="project" value="InterPro"/>
</dbReference>
<feature type="binding site" description="axial binding residue" evidence="7">
    <location>
        <position position="450"/>
    </location>
    <ligand>
        <name>heme</name>
        <dbReference type="ChEBI" id="CHEBI:30413"/>
    </ligand>
    <ligandPart>
        <name>Fe</name>
        <dbReference type="ChEBI" id="CHEBI:18248"/>
    </ligandPart>
</feature>